<evidence type="ECO:0000313" key="2">
    <source>
        <dbReference type="Proteomes" id="UP001162972"/>
    </source>
</evidence>
<name>A0AAD6L5X0_9ROSI</name>
<gene>
    <name evidence="1" type="ORF">OIU84_018218</name>
</gene>
<dbReference type="Proteomes" id="UP001162972">
    <property type="component" value="Chromosome 13"/>
</dbReference>
<dbReference type="EMBL" id="JAPFFJ010000002">
    <property type="protein sequence ID" value="KAJ6434662.1"/>
    <property type="molecule type" value="Genomic_DNA"/>
</dbReference>
<organism evidence="1 2">
    <name type="scientific">Salix udensis</name>
    <dbReference type="NCBI Taxonomy" id="889485"/>
    <lineage>
        <taxon>Eukaryota</taxon>
        <taxon>Viridiplantae</taxon>
        <taxon>Streptophyta</taxon>
        <taxon>Embryophyta</taxon>
        <taxon>Tracheophyta</taxon>
        <taxon>Spermatophyta</taxon>
        <taxon>Magnoliopsida</taxon>
        <taxon>eudicotyledons</taxon>
        <taxon>Gunneridae</taxon>
        <taxon>Pentapetalae</taxon>
        <taxon>rosids</taxon>
        <taxon>fabids</taxon>
        <taxon>Malpighiales</taxon>
        <taxon>Salicaceae</taxon>
        <taxon>Saliceae</taxon>
        <taxon>Salix</taxon>
    </lineage>
</organism>
<sequence>MTLDCSSDSGLSSSLDTSCESSLSFTTASDLTGRTSTDSFGCSIAASVFCSSTCSPTSDWSSSFTSTSGIIDSALSTSLDTAESSVSFASIGSDSLIGRTFDGSSVFSMAPSSDTGTSTIFGFSCSNFSTDVDNCCSSSSSFETECTAGATGSPLTSAHQSRNTRGV</sequence>
<evidence type="ECO:0000313" key="1">
    <source>
        <dbReference type="EMBL" id="KAJ6434662.1"/>
    </source>
</evidence>
<accession>A0AAD6L5X0</accession>
<keyword evidence="2" id="KW-1185">Reference proteome</keyword>
<dbReference type="AlphaFoldDB" id="A0AAD6L5X0"/>
<proteinExistence type="predicted"/>
<reference evidence="1 2" key="1">
    <citation type="journal article" date="2023" name="Int. J. Mol. Sci.">
        <title>De Novo Assembly and Annotation of 11 Diverse Shrub Willow (Salix) Genomes Reveals Novel Gene Organization in Sex-Linked Regions.</title>
        <authorList>
            <person name="Hyden B."/>
            <person name="Feng K."/>
            <person name="Yates T.B."/>
            <person name="Jawdy S."/>
            <person name="Cereghino C."/>
            <person name="Smart L.B."/>
            <person name="Muchero W."/>
        </authorList>
    </citation>
    <scope>NUCLEOTIDE SEQUENCE [LARGE SCALE GENOMIC DNA]</scope>
    <source>
        <tissue evidence="1">Shoot tip</tissue>
    </source>
</reference>
<comment type="caution">
    <text evidence="1">The sequence shown here is derived from an EMBL/GenBank/DDBJ whole genome shotgun (WGS) entry which is preliminary data.</text>
</comment>
<protein>
    <submittedName>
        <fullName evidence="1">Uncharacterized protein</fullName>
    </submittedName>
</protein>